<name>A0A1U9ZTZ1_9ACTN</name>
<feature type="transmembrane region" description="Helical" evidence="2">
    <location>
        <begin position="321"/>
        <end position="340"/>
    </location>
</feature>
<feature type="transmembrane region" description="Helical" evidence="2">
    <location>
        <begin position="47"/>
        <end position="68"/>
    </location>
</feature>
<evidence type="ECO:0000256" key="1">
    <source>
        <dbReference type="SAM" id="MobiDB-lite"/>
    </source>
</evidence>
<feature type="transmembrane region" description="Helical" evidence="2">
    <location>
        <begin position="295"/>
        <end position="315"/>
    </location>
</feature>
<feature type="transmembrane region" description="Helical" evidence="2">
    <location>
        <begin position="262"/>
        <end position="283"/>
    </location>
</feature>
<feature type="transmembrane region" description="Helical" evidence="2">
    <location>
        <begin position="352"/>
        <end position="372"/>
    </location>
</feature>
<dbReference type="GO" id="GO:0022857">
    <property type="term" value="F:transmembrane transporter activity"/>
    <property type="evidence" value="ECO:0007669"/>
    <property type="project" value="InterPro"/>
</dbReference>
<dbReference type="RefSeq" id="WP_155126699.1">
    <property type="nucleotide sequence ID" value="NZ_CP017717.1"/>
</dbReference>
<evidence type="ECO:0000313" key="3">
    <source>
        <dbReference type="EMBL" id="AQZ61413.1"/>
    </source>
</evidence>
<dbReference type="InterPro" id="IPR011701">
    <property type="entry name" value="MFS"/>
</dbReference>
<dbReference type="Pfam" id="PF07690">
    <property type="entry name" value="MFS_1"/>
    <property type="match status" value="1"/>
</dbReference>
<feature type="transmembrane region" description="Helical" evidence="2">
    <location>
        <begin position="378"/>
        <end position="402"/>
    </location>
</feature>
<dbReference type="AlphaFoldDB" id="A0A1U9ZTZ1"/>
<dbReference type="PANTHER" id="PTHR23542">
    <property type="match status" value="1"/>
</dbReference>
<accession>A0A1U9ZTZ1</accession>
<gene>
    <name evidence="3" type="ORF">BKM31_07930</name>
</gene>
<evidence type="ECO:0000256" key="2">
    <source>
        <dbReference type="SAM" id="Phobius"/>
    </source>
</evidence>
<keyword evidence="2" id="KW-0812">Transmembrane</keyword>
<feature type="transmembrane region" description="Helical" evidence="2">
    <location>
        <begin position="80"/>
        <end position="100"/>
    </location>
</feature>
<dbReference type="Proteomes" id="UP000190797">
    <property type="component" value="Chromosome"/>
</dbReference>
<evidence type="ECO:0000313" key="4">
    <source>
        <dbReference type="Proteomes" id="UP000190797"/>
    </source>
</evidence>
<keyword evidence="2" id="KW-1133">Transmembrane helix</keyword>
<dbReference type="STRING" id="1909395.BKM31_07930"/>
<reference evidence="4" key="1">
    <citation type="journal article" date="2017" name="Med. Chem. Commun.">
        <title>Nonomuraea sp. ATCC 55076 harbours the largest actinomycete chromosome to date and the kistamicin biosynthetic gene cluster.</title>
        <authorList>
            <person name="Nazari B."/>
            <person name="Forneris C.C."/>
            <person name="Gibson M.I."/>
            <person name="Moon K."/>
            <person name="Schramma K.R."/>
            <person name="Seyedsayamdost M.R."/>
        </authorList>
    </citation>
    <scope>NUCLEOTIDE SEQUENCE [LARGE SCALE GENOMIC DNA]</scope>
    <source>
        <strain evidence="4">ATCC 55076</strain>
    </source>
</reference>
<feature type="transmembrane region" description="Helical" evidence="2">
    <location>
        <begin position="230"/>
        <end position="256"/>
    </location>
</feature>
<dbReference type="PANTHER" id="PTHR23542:SF1">
    <property type="entry name" value="MAJOR FACILITATOR SUPERFAMILY (MFS) PROFILE DOMAIN-CONTAINING PROTEIN"/>
    <property type="match status" value="1"/>
</dbReference>
<dbReference type="SUPFAM" id="SSF103473">
    <property type="entry name" value="MFS general substrate transporter"/>
    <property type="match status" value="1"/>
</dbReference>
<dbReference type="OrthoDB" id="9180256at2"/>
<proteinExistence type="predicted"/>
<keyword evidence="2" id="KW-0472">Membrane</keyword>
<feature type="region of interest" description="Disordered" evidence="1">
    <location>
        <begin position="410"/>
        <end position="433"/>
    </location>
</feature>
<protein>
    <submittedName>
        <fullName evidence="3">MFS transporter</fullName>
    </submittedName>
</protein>
<organism evidence="3 4">
    <name type="scientific">[Actinomadura] parvosata subsp. kistnae</name>
    <dbReference type="NCBI Taxonomy" id="1909395"/>
    <lineage>
        <taxon>Bacteria</taxon>
        <taxon>Bacillati</taxon>
        <taxon>Actinomycetota</taxon>
        <taxon>Actinomycetes</taxon>
        <taxon>Streptosporangiales</taxon>
        <taxon>Streptosporangiaceae</taxon>
        <taxon>Nonomuraea</taxon>
    </lineage>
</organism>
<dbReference type="KEGG" id="noa:BKM31_07930"/>
<feature type="transmembrane region" description="Helical" evidence="2">
    <location>
        <begin position="16"/>
        <end position="41"/>
    </location>
</feature>
<dbReference type="Gene3D" id="1.20.1250.20">
    <property type="entry name" value="MFS general substrate transporter like domains"/>
    <property type="match status" value="1"/>
</dbReference>
<sequence length="433" mass="42229">MLPSTYRDLLRTPGAAAFFLTAAVGRVGIAMTSLGIVWLVHGRTGSYALAGLVAGGFAVAEAVAGPQLGRLIDRYGQGRVLPPVLAAHAASVLALLVLVAEGRPGWLMAAAGAAAGASIPQLGALSAARWSALLRDGRAAELPSGFALESLANGLAYLAGPVLVSAVGAGGRPEVGSVLAAGLVVGGGLALAAQRRTAPPPAVTGPRTARSKASAAVGPRAGRSLVRPGFVVLAGLNLAIGVFFGAMQVSVAAFAVEHGVPGAAAPLYAASSCGGLLTGWLYGLRRWRAAPRVQLVVGTAALALGCVPLLVAGSLPGMGVSVALTGMAVPPILVVATVLTEATVHRHVLTQAFTWLNSASAAGSAVAAAASGQAVDAFGAHGGIAIAAAATTAMAALAAAGSRTFGPPAAKRGGGFGSSAPKRGGNFGRSGGV</sequence>
<dbReference type="EMBL" id="CP017717">
    <property type="protein sequence ID" value="AQZ61413.1"/>
    <property type="molecule type" value="Genomic_DNA"/>
</dbReference>
<keyword evidence="4" id="KW-1185">Reference proteome</keyword>
<dbReference type="InterPro" id="IPR036259">
    <property type="entry name" value="MFS_trans_sf"/>
</dbReference>